<dbReference type="InterPro" id="IPR036061">
    <property type="entry name" value="CheW-like_dom_sf"/>
</dbReference>
<dbReference type="SUPFAM" id="SSF50341">
    <property type="entry name" value="CheW-like"/>
    <property type="match status" value="1"/>
</dbReference>
<reference evidence="2" key="1">
    <citation type="journal article" date="2021" name="PeerJ">
        <title>Extensive microbial diversity within the chicken gut microbiome revealed by metagenomics and culture.</title>
        <authorList>
            <person name="Gilroy R."/>
            <person name="Ravi A."/>
            <person name="Getino M."/>
            <person name="Pursley I."/>
            <person name="Horton D.L."/>
            <person name="Alikhan N.F."/>
            <person name="Baker D."/>
            <person name="Gharbi K."/>
            <person name="Hall N."/>
            <person name="Watson M."/>
            <person name="Adriaenssens E.M."/>
            <person name="Foster-Nyarko E."/>
            <person name="Jarju S."/>
            <person name="Secka A."/>
            <person name="Antonio M."/>
            <person name="Oren A."/>
            <person name="Chaudhuri R.R."/>
            <person name="La Ragione R."/>
            <person name="Hildebrand F."/>
            <person name="Pallen M.J."/>
        </authorList>
    </citation>
    <scope>NUCLEOTIDE SEQUENCE</scope>
    <source>
        <strain evidence="2">5032</strain>
    </source>
</reference>
<dbReference type="EMBL" id="DWZD01000015">
    <property type="protein sequence ID" value="HJA78351.1"/>
    <property type="molecule type" value="Genomic_DNA"/>
</dbReference>
<dbReference type="GO" id="GO:0007165">
    <property type="term" value="P:signal transduction"/>
    <property type="evidence" value="ECO:0007669"/>
    <property type="project" value="InterPro"/>
</dbReference>
<accession>A0A9D2HJZ0</accession>
<feature type="domain" description="CheW-like" evidence="1">
    <location>
        <begin position="11"/>
        <end position="151"/>
    </location>
</feature>
<dbReference type="InterPro" id="IPR039315">
    <property type="entry name" value="CheW"/>
</dbReference>
<dbReference type="GO" id="GO:0006935">
    <property type="term" value="P:chemotaxis"/>
    <property type="evidence" value="ECO:0007669"/>
    <property type="project" value="InterPro"/>
</dbReference>
<dbReference type="PANTHER" id="PTHR22617">
    <property type="entry name" value="CHEMOTAXIS SENSOR HISTIDINE KINASE-RELATED"/>
    <property type="match status" value="1"/>
</dbReference>
<dbReference type="Pfam" id="PF01584">
    <property type="entry name" value="CheW"/>
    <property type="match status" value="1"/>
</dbReference>
<gene>
    <name evidence="2" type="ORF">H9784_02085</name>
</gene>
<evidence type="ECO:0000313" key="3">
    <source>
        <dbReference type="Proteomes" id="UP000823821"/>
    </source>
</evidence>
<comment type="caution">
    <text evidence="2">The sequence shown here is derived from an EMBL/GenBank/DDBJ whole genome shotgun (WGS) entry which is preliminary data.</text>
</comment>
<dbReference type="AlphaFoldDB" id="A0A9D2HJZ0"/>
<protein>
    <submittedName>
        <fullName evidence="2">Chemotaxis protein CheW</fullName>
    </submittedName>
</protein>
<dbReference type="PANTHER" id="PTHR22617:SF23">
    <property type="entry name" value="CHEMOTAXIS PROTEIN CHEW"/>
    <property type="match status" value="1"/>
</dbReference>
<sequence>MNSDDHSPTGMVQFGTFYLEGQLFGVDILRMREILLPQAMTQVPRATREMEGVINLRGQVIPVISLRQRLGIPRRPFDKRTRIINMEIDGMVVGFLVDAIGHVHRYARREINEPPVLYGGVETEAITGMVITEQGMLMVLDTARLISLDSLRNALDG</sequence>
<dbReference type="GO" id="GO:0005829">
    <property type="term" value="C:cytosol"/>
    <property type="evidence" value="ECO:0007669"/>
    <property type="project" value="TreeGrafter"/>
</dbReference>
<reference evidence="2" key="2">
    <citation type="submission" date="2021-04" db="EMBL/GenBank/DDBJ databases">
        <authorList>
            <person name="Gilroy R."/>
        </authorList>
    </citation>
    <scope>NUCLEOTIDE SEQUENCE</scope>
    <source>
        <strain evidence="2">5032</strain>
    </source>
</reference>
<dbReference type="Gene3D" id="2.40.50.180">
    <property type="entry name" value="CheA-289, Domain 4"/>
    <property type="match status" value="1"/>
</dbReference>
<dbReference type="PROSITE" id="PS50851">
    <property type="entry name" value="CHEW"/>
    <property type="match status" value="1"/>
</dbReference>
<organism evidence="2 3">
    <name type="scientific">Candidatus Desulfovibrio intestinavium</name>
    <dbReference type="NCBI Taxonomy" id="2838534"/>
    <lineage>
        <taxon>Bacteria</taxon>
        <taxon>Pseudomonadati</taxon>
        <taxon>Thermodesulfobacteriota</taxon>
        <taxon>Desulfovibrionia</taxon>
        <taxon>Desulfovibrionales</taxon>
        <taxon>Desulfovibrionaceae</taxon>
        <taxon>Desulfovibrio</taxon>
    </lineage>
</organism>
<evidence type="ECO:0000313" key="2">
    <source>
        <dbReference type="EMBL" id="HJA78351.1"/>
    </source>
</evidence>
<dbReference type="Proteomes" id="UP000823821">
    <property type="component" value="Unassembled WGS sequence"/>
</dbReference>
<evidence type="ECO:0000259" key="1">
    <source>
        <dbReference type="PROSITE" id="PS50851"/>
    </source>
</evidence>
<proteinExistence type="predicted"/>
<name>A0A9D2HJZ0_9BACT</name>
<dbReference type="Gene3D" id="2.30.30.40">
    <property type="entry name" value="SH3 Domains"/>
    <property type="match status" value="1"/>
</dbReference>
<dbReference type="SMART" id="SM00260">
    <property type="entry name" value="CheW"/>
    <property type="match status" value="1"/>
</dbReference>
<dbReference type="InterPro" id="IPR002545">
    <property type="entry name" value="CheW-lke_dom"/>
</dbReference>